<gene>
    <name evidence="2" type="ORF">BD311DRAFT_673463</name>
</gene>
<dbReference type="AlphaFoldDB" id="A0A4Q9MD57"/>
<evidence type="ECO:0000256" key="1">
    <source>
        <dbReference type="SAM" id="MobiDB-lite"/>
    </source>
</evidence>
<proteinExistence type="predicted"/>
<protein>
    <submittedName>
        <fullName evidence="2">Uncharacterized protein</fullName>
    </submittedName>
</protein>
<name>A0A4Q9MD57_9APHY</name>
<dbReference type="Proteomes" id="UP000292957">
    <property type="component" value="Unassembled WGS sequence"/>
</dbReference>
<evidence type="ECO:0000313" key="2">
    <source>
        <dbReference type="EMBL" id="TBU23651.1"/>
    </source>
</evidence>
<feature type="region of interest" description="Disordered" evidence="1">
    <location>
        <begin position="38"/>
        <end position="57"/>
    </location>
</feature>
<sequence>MSARRSSRGSRDVCPAVPSTASVRTCLPRFYSASRSSECHRSPIRPSKPQSTASLCDLEKARGSLSTVARP</sequence>
<reference evidence="2" key="1">
    <citation type="submission" date="2019-01" db="EMBL/GenBank/DDBJ databases">
        <title>Draft genome sequences of three monokaryotic isolates of the white-rot basidiomycete fungus Dichomitus squalens.</title>
        <authorList>
            <consortium name="DOE Joint Genome Institute"/>
            <person name="Lopez S.C."/>
            <person name="Andreopoulos B."/>
            <person name="Pangilinan J."/>
            <person name="Lipzen A."/>
            <person name="Riley R."/>
            <person name="Ahrendt S."/>
            <person name="Ng V."/>
            <person name="Barry K."/>
            <person name="Daum C."/>
            <person name="Grigoriev I.V."/>
            <person name="Hilden K.S."/>
            <person name="Makela M.R."/>
            <person name="de Vries R.P."/>
        </authorList>
    </citation>
    <scope>NUCLEOTIDE SEQUENCE [LARGE SCALE GENOMIC DNA]</scope>
    <source>
        <strain evidence="2">OM18370.1</strain>
    </source>
</reference>
<accession>A0A4Q9MD57</accession>
<organism evidence="2">
    <name type="scientific">Dichomitus squalens</name>
    <dbReference type="NCBI Taxonomy" id="114155"/>
    <lineage>
        <taxon>Eukaryota</taxon>
        <taxon>Fungi</taxon>
        <taxon>Dikarya</taxon>
        <taxon>Basidiomycota</taxon>
        <taxon>Agaricomycotina</taxon>
        <taxon>Agaricomycetes</taxon>
        <taxon>Polyporales</taxon>
        <taxon>Polyporaceae</taxon>
        <taxon>Dichomitus</taxon>
    </lineage>
</organism>
<dbReference type="EMBL" id="ML143499">
    <property type="protein sequence ID" value="TBU23651.1"/>
    <property type="molecule type" value="Genomic_DNA"/>
</dbReference>